<sequence>MGLCLRNKLNAYISMGLSNQFLDPIKRGVMGRGIELHYTFQLREQHQPHTGFKGVEAFFLAVTVMSKAVAVLLTFSGNEQSFTTGTMTTGCKSSFNIIDRDNCTGLGLNCEGYFILKVHQSVT</sequence>
<organism evidence="1 2">
    <name type="scientific">Aeromonas veronii</name>
    <dbReference type="NCBI Taxonomy" id="654"/>
    <lineage>
        <taxon>Bacteria</taxon>
        <taxon>Pseudomonadati</taxon>
        <taxon>Pseudomonadota</taxon>
        <taxon>Gammaproteobacteria</taxon>
        <taxon>Aeromonadales</taxon>
        <taxon>Aeromonadaceae</taxon>
        <taxon>Aeromonas</taxon>
    </lineage>
</organism>
<reference evidence="1 2" key="1">
    <citation type="submission" date="2018-11" db="EMBL/GenBank/DDBJ databases">
        <title>Complete genome sequence of multidrug-resistant Aeromonas veronii strain MS-18-37.</title>
        <authorList>
            <person name="Abdelhamed H."/>
            <person name="Lawrence M."/>
            <person name="Waldbieser G."/>
        </authorList>
    </citation>
    <scope>NUCLEOTIDE SEQUENCE [LARGE SCALE GENOMIC DNA]</scope>
    <source>
        <strain evidence="1 2">MS-18-37</strain>
    </source>
</reference>
<evidence type="ECO:0000313" key="2">
    <source>
        <dbReference type="Proteomes" id="UP000267614"/>
    </source>
</evidence>
<accession>A0AAN1QGC7</accession>
<name>A0AAN1QGC7_AERVE</name>
<dbReference type="AlphaFoldDB" id="A0AAN1QGC7"/>
<gene>
    <name evidence="1" type="ORF">EFI48_19230</name>
</gene>
<proteinExistence type="predicted"/>
<dbReference type="Proteomes" id="UP000267614">
    <property type="component" value="Chromosome"/>
</dbReference>
<protein>
    <submittedName>
        <fullName evidence="1">Uncharacterized protein</fullName>
    </submittedName>
</protein>
<dbReference type="EMBL" id="CP033604">
    <property type="protein sequence ID" value="AYV38772.1"/>
    <property type="molecule type" value="Genomic_DNA"/>
</dbReference>
<evidence type="ECO:0000313" key="1">
    <source>
        <dbReference type="EMBL" id="AYV38772.1"/>
    </source>
</evidence>